<keyword evidence="7" id="KW-1185">Reference proteome</keyword>
<dbReference type="Gene3D" id="1.10.10.60">
    <property type="entry name" value="Homeodomain-like"/>
    <property type="match status" value="2"/>
</dbReference>
<proteinExistence type="predicted"/>
<dbReference type="AlphaFoldDB" id="A0A7W0HU43"/>
<evidence type="ECO:0000256" key="3">
    <source>
        <dbReference type="ARBA" id="ARBA00023163"/>
    </source>
</evidence>
<dbReference type="SMART" id="SM00342">
    <property type="entry name" value="HTH_ARAC"/>
    <property type="match status" value="1"/>
</dbReference>
<dbReference type="PROSITE" id="PS01124">
    <property type="entry name" value="HTH_ARAC_FAMILY_2"/>
    <property type="match status" value="1"/>
</dbReference>
<feature type="region of interest" description="Disordered" evidence="4">
    <location>
        <begin position="297"/>
        <end position="320"/>
    </location>
</feature>
<dbReference type="Pfam" id="PF12833">
    <property type="entry name" value="HTH_18"/>
    <property type="match status" value="1"/>
</dbReference>
<reference evidence="6 7" key="1">
    <citation type="submission" date="2020-07" db="EMBL/GenBank/DDBJ databases">
        <title>Genomic Encyclopedia of Type Strains, Phase IV (KMG-IV): sequencing the most valuable type-strain genomes for metagenomic binning, comparative biology and taxonomic classification.</title>
        <authorList>
            <person name="Goeker M."/>
        </authorList>
    </citation>
    <scope>NUCLEOTIDE SEQUENCE [LARGE SCALE GENOMIC DNA]</scope>
    <source>
        <strain evidence="6 7">DSM 45533</strain>
    </source>
</reference>
<gene>
    <name evidence="6" type="ORF">HNR30_007150</name>
</gene>
<dbReference type="PANTHER" id="PTHR46796:SF13">
    <property type="entry name" value="HTH-TYPE TRANSCRIPTIONAL ACTIVATOR RHAS"/>
    <property type="match status" value="1"/>
</dbReference>
<dbReference type="Proteomes" id="UP000530928">
    <property type="component" value="Unassembled WGS sequence"/>
</dbReference>
<comment type="caution">
    <text evidence="6">The sequence shown here is derived from an EMBL/GenBank/DDBJ whole genome shotgun (WGS) entry which is preliminary data.</text>
</comment>
<dbReference type="PANTHER" id="PTHR46796">
    <property type="entry name" value="HTH-TYPE TRANSCRIPTIONAL ACTIVATOR RHAS-RELATED"/>
    <property type="match status" value="1"/>
</dbReference>
<dbReference type="GO" id="GO:0043565">
    <property type="term" value="F:sequence-specific DNA binding"/>
    <property type="evidence" value="ECO:0007669"/>
    <property type="project" value="InterPro"/>
</dbReference>
<keyword evidence="1" id="KW-0805">Transcription regulation</keyword>
<dbReference type="InterPro" id="IPR018062">
    <property type="entry name" value="HTH_AraC-typ_CS"/>
</dbReference>
<dbReference type="InterPro" id="IPR032783">
    <property type="entry name" value="AraC_lig"/>
</dbReference>
<organism evidence="6 7">
    <name type="scientific">Nonomuraea soli</name>
    <dbReference type="NCBI Taxonomy" id="1032476"/>
    <lineage>
        <taxon>Bacteria</taxon>
        <taxon>Bacillati</taxon>
        <taxon>Actinomycetota</taxon>
        <taxon>Actinomycetes</taxon>
        <taxon>Streptosporangiales</taxon>
        <taxon>Streptosporangiaceae</taxon>
        <taxon>Nonomuraea</taxon>
    </lineage>
</organism>
<evidence type="ECO:0000313" key="6">
    <source>
        <dbReference type="EMBL" id="MBA2895764.1"/>
    </source>
</evidence>
<dbReference type="InterPro" id="IPR009057">
    <property type="entry name" value="Homeodomain-like_sf"/>
</dbReference>
<evidence type="ECO:0000259" key="5">
    <source>
        <dbReference type="PROSITE" id="PS01124"/>
    </source>
</evidence>
<keyword evidence="3" id="KW-0804">Transcription</keyword>
<evidence type="ECO:0000256" key="1">
    <source>
        <dbReference type="ARBA" id="ARBA00023015"/>
    </source>
</evidence>
<evidence type="ECO:0000256" key="2">
    <source>
        <dbReference type="ARBA" id="ARBA00023125"/>
    </source>
</evidence>
<dbReference type="PROSITE" id="PS00041">
    <property type="entry name" value="HTH_ARAC_FAMILY_1"/>
    <property type="match status" value="1"/>
</dbReference>
<dbReference type="PRINTS" id="PR00032">
    <property type="entry name" value="HTHARAC"/>
</dbReference>
<accession>A0A7W0HU43</accession>
<evidence type="ECO:0000313" key="7">
    <source>
        <dbReference type="Proteomes" id="UP000530928"/>
    </source>
</evidence>
<dbReference type="InterPro" id="IPR018060">
    <property type="entry name" value="HTH_AraC"/>
</dbReference>
<name>A0A7W0HU43_9ACTN</name>
<keyword evidence="2 6" id="KW-0238">DNA-binding</keyword>
<dbReference type="RefSeq" id="WP_181614467.1">
    <property type="nucleotide sequence ID" value="NZ_BAABAM010000011.1"/>
</dbReference>
<dbReference type="InterPro" id="IPR050204">
    <property type="entry name" value="AraC_XylS_family_regulators"/>
</dbReference>
<dbReference type="GO" id="GO:0003700">
    <property type="term" value="F:DNA-binding transcription factor activity"/>
    <property type="evidence" value="ECO:0007669"/>
    <property type="project" value="InterPro"/>
</dbReference>
<dbReference type="Pfam" id="PF12852">
    <property type="entry name" value="Cupin_6"/>
    <property type="match status" value="1"/>
</dbReference>
<evidence type="ECO:0000256" key="4">
    <source>
        <dbReference type="SAM" id="MobiDB-lite"/>
    </source>
</evidence>
<dbReference type="InterPro" id="IPR020449">
    <property type="entry name" value="Tscrpt_reg_AraC-type_HTH"/>
</dbReference>
<dbReference type="SUPFAM" id="SSF46689">
    <property type="entry name" value="Homeodomain-like"/>
    <property type="match status" value="2"/>
</dbReference>
<sequence>MDILSDVLASVRSGRPSSATVTWYAPWGQRFPEVRGSAGFQIILQGSCWLIRPDHEPVALNVGDVLFLPHGHSYALADSPDRDLDEPRCDPLQDSRLLVRDSVGATGQATVTLCGGYGLDPGRAHPLLRDLPNHIHLPARLGHHPRLRAAIELLAAEADSPGPGADTVVLALLDTMLVYLLRAWLTEPAGSTWARALGDPAVGAALQAVHDAPEHPWTVRTLADRARLSRAAFAQRFTALVGRPPLGYLTWWRMTTAARLLRESDAPLSEISARVGYGSEFAFANAFKREYGQAPGRYRRSAIPRPRPEATSQEGAAGPA</sequence>
<dbReference type="EMBL" id="JACDUR010000007">
    <property type="protein sequence ID" value="MBA2895764.1"/>
    <property type="molecule type" value="Genomic_DNA"/>
</dbReference>
<protein>
    <submittedName>
        <fullName evidence="6">AraC-like DNA-binding protein</fullName>
    </submittedName>
</protein>
<feature type="domain" description="HTH araC/xylS-type" evidence="5">
    <location>
        <begin position="203"/>
        <end position="301"/>
    </location>
</feature>